<gene>
    <name evidence="2" type="ORF">CAPTEDRAFT_204353</name>
</gene>
<dbReference type="EMBL" id="KB293633">
    <property type="protein sequence ID" value="ELU15753.1"/>
    <property type="molecule type" value="Genomic_DNA"/>
</dbReference>
<reference evidence="3" key="3">
    <citation type="submission" date="2015-06" db="UniProtKB">
        <authorList>
            <consortium name="EnsemblMetazoa"/>
        </authorList>
    </citation>
    <scope>IDENTIFICATION</scope>
</reference>
<reference evidence="2 4" key="2">
    <citation type="journal article" date="2013" name="Nature">
        <title>Insights into bilaterian evolution from three spiralian genomes.</title>
        <authorList>
            <person name="Simakov O."/>
            <person name="Marletaz F."/>
            <person name="Cho S.J."/>
            <person name="Edsinger-Gonzales E."/>
            <person name="Havlak P."/>
            <person name="Hellsten U."/>
            <person name="Kuo D.H."/>
            <person name="Larsson T."/>
            <person name="Lv J."/>
            <person name="Arendt D."/>
            <person name="Savage R."/>
            <person name="Osoegawa K."/>
            <person name="de Jong P."/>
            <person name="Grimwood J."/>
            <person name="Chapman J.A."/>
            <person name="Shapiro H."/>
            <person name="Aerts A."/>
            <person name="Otillar R.P."/>
            <person name="Terry A.Y."/>
            <person name="Boore J.L."/>
            <person name="Grigoriev I.V."/>
            <person name="Lindberg D.R."/>
            <person name="Seaver E.C."/>
            <person name="Weisblat D.A."/>
            <person name="Putnam N.H."/>
            <person name="Rokhsar D.S."/>
        </authorList>
    </citation>
    <scope>NUCLEOTIDE SEQUENCE</scope>
    <source>
        <strain evidence="2 4">I ESC-2004</strain>
    </source>
</reference>
<dbReference type="EMBL" id="AMQN01017890">
    <property type="status" value="NOT_ANNOTATED_CDS"/>
    <property type="molecule type" value="Genomic_DNA"/>
</dbReference>
<evidence type="ECO:0000313" key="4">
    <source>
        <dbReference type="Proteomes" id="UP000014760"/>
    </source>
</evidence>
<dbReference type="EMBL" id="AMQN01017892">
    <property type="status" value="NOT_ANNOTATED_CDS"/>
    <property type="molecule type" value="Genomic_DNA"/>
</dbReference>
<keyword evidence="4" id="KW-1185">Reference proteome</keyword>
<feature type="region of interest" description="Disordered" evidence="1">
    <location>
        <begin position="1"/>
        <end position="71"/>
    </location>
</feature>
<dbReference type="EnsemblMetazoa" id="CapteT204353">
    <property type="protein sequence ID" value="CapteP204353"/>
    <property type="gene ID" value="CapteG204353"/>
</dbReference>
<evidence type="ECO:0000256" key="1">
    <source>
        <dbReference type="SAM" id="MobiDB-lite"/>
    </source>
</evidence>
<dbReference type="HOGENOM" id="CLU_1798263_0_0_1"/>
<accession>R7VAB0</accession>
<evidence type="ECO:0000313" key="3">
    <source>
        <dbReference type="EnsemblMetazoa" id="CapteP204353"/>
    </source>
</evidence>
<reference evidence="4" key="1">
    <citation type="submission" date="2012-12" db="EMBL/GenBank/DDBJ databases">
        <authorList>
            <person name="Hellsten U."/>
            <person name="Grimwood J."/>
            <person name="Chapman J.A."/>
            <person name="Shapiro H."/>
            <person name="Aerts A."/>
            <person name="Otillar R.P."/>
            <person name="Terry A.Y."/>
            <person name="Boore J.L."/>
            <person name="Simakov O."/>
            <person name="Marletaz F."/>
            <person name="Cho S.-J."/>
            <person name="Edsinger-Gonzales E."/>
            <person name="Havlak P."/>
            <person name="Kuo D.-H."/>
            <person name="Larsson T."/>
            <person name="Lv J."/>
            <person name="Arendt D."/>
            <person name="Savage R."/>
            <person name="Osoegawa K."/>
            <person name="de Jong P."/>
            <person name="Lindberg D.R."/>
            <person name="Seaver E.C."/>
            <person name="Weisblat D.A."/>
            <person name="Putnam N.H."/>
            <person name="Grigoriev I.V."/>
            <person name="Rokhsar D.S."/>
        </authorList>
    </citation>
    <scope>NUCLEOTIDE SEQUENCE</scope>
    <source>
        <strain evidence="4">I ESC-2004</strain>
    </source>
</reference>
<feature type="compositionally biased region" description="Polar residues" evidence="1">
    <location>
        <begin position="36"/>
        <end position="62"/>
    </location>
</feature>
<sequence length="144" mass="16983">METSNQNRSHTTYTTDLSNGRDTSQKTKRRRAVNQVYHSTMETSNQNRSHTTYTTDLSNGRDTSQKTKRRRAVNQCNIISAIGRNVLNQEVSRQDITPRSQDRRRKHVILLTRHAIYGYFNKSNYNANGPFRCRRRKFVNFPWT</sequence>
<dbReference type="EMBL" id="AMQN01017891">
    <property type="status" value="NOT_ANNOTATED_CDS"/>
    <property type="molecule type" value="Genomic_DNA"/>
</dbReference>
<organism evidence="2">
    <name type="scientific">Capitella teleta</name>
    <name type="common">Polychaete worm</name>
    <dbReference type="NCBI Taxonomy" id="283909"/>
    <lineage>
        <taxon>Eukaryota</taxon>
        <taxon>Metazoa</taxon>
        <taxon>Spiralia</taxon>
        <taxon>Lophotrochozoa</taxon>
        <taxon>Annelida</taxon>
        <taxon>Polychaeta</taxon>
        <taxon>Sedentaria</taxon>
        <taxon>Scolecida</taxon>
        <taxon>Capitellidae</taxon>
        <taxon>Capitella</taxon>
    </lineage>
</organism>
<dbReference type="Proteomes" id="UP000014760">
    <property type="component" value="Unassembled WGS sequence"/>
</dbReference>
<dbReference type="AlphaFoldDB" id="R7VAB0"/>
<proteinExistence type="predicted"/>
<protein>
    <submittedName>
        <fullName evidence="2 3">Uncharacterized protein</fullName>
    </submittedName>
</protein>
<feature type="compositionally biased region" description="Polar residues" evidence="1">
    <location>
        <begin position="1"/>
        <end position="22"/>
    </location>
</feature>
<evidence type="ECO:0000313" key="2">
    <source>
        <dbReference type="EMBL" id="ELU15753.1"/>
    </source>
</evidence>
<name>R7VAB0_CAPTE</name>